<dbReference type="InterPro" id="IPR036938">
    <property type="entry name" value="PAP2/HPO_sf"/>
</dbReference>
<dbReference type="Gene3D" id="1.20.144.10">
    <property type="entry name" value="Phosphatidic acid phosphatase type 2/haloperoxidase"/>
    <property type="match status" value="1"/>
</dbReference>
<sequence length="152" mass="16553">MVVTGLYLGARHPDCFRRYMKFIALGFSASIVFFLILPNGQDLRPATLAEDDLFTRMIGAIYAADTNTNVLPSIHALGSVAVVIAAYDCPAYKPWLRITCILLAALICVSTLFIKQHSILDIITGVFMAVPVYFLVYAPAGRKKAQGGANPQ</sequence>
<evidence type="ECO:0000313" key="3">
    <source>
        <dbReference type="EMBL" id="MPN54744.1"/>
    </source>
</evidence>
<reference evidence="3" key="1">
    <citation type="submission" date="2019-08" db="EMBL/GenBank/DDBJ databases">
        <authorList>
            <person name="Kucharzyk K."/>
            <person name="Murdoch R.W."/>
            <person name="Higgins S."/>
            <person name="Loffler F."/>
        </authorList>
    </citation>
    <scope>NUCLEOTIDE SEQUENCE</scope>
</reference>
<evidence type="ECO:0000256" key="1">
    <source>
        <dbReference type="SAM" id="Phobius"/>
    </source>
</evidence>
<accession>A0A645J2P7</accession>
<evidence type="ECO:0000259" key="2">
    <source>
        <dbReference type="Pfam" id="PF01569"/>
    </source>
</evidence>
<dbReference type="Pfam" id="PF01569">
    <property type="entry name" value="PAP2"/>
    <property type="match status" value="1"/>
</dbReference>
<feature type="transmembrane region" description="Helical" evidence="1">
    <location>
        <begin position="19"/>
        <end position="37"/>
    </location>
</feature>
<feature type="domain" description="Phosphatidic acid phosphatase type 2/haloperoxidase" evidence="2">
    <location>
        <begin position="57"/>
        <end position="138"/>
    </location>
</feature>
<dbReference type="AlphaFoldDB" id="A0A645J2P7"/>
<name>A0A645J2P7_9ZZZZ</name>
<dbReference type="InterPro" id="IPR000326">
    <property type="entry name" value="PAP2/HPO"/>
</dbReference>
<proteinExistence type="predicted"/>
<feature type="transmembrane region" description="Helical" evidence="1">
    <location>
        <begin position="119"/>
        <end position="138"/>
    </location>
</feature>
<keyword evidence="1" id="KW-0812">Transmembrane</keyword>
<dbReference type="SUPFAM" id="SSF48317">
    <property type="entry name" value="Acid phosphatase/Vanadium-dependent haloperoxidase"/>
    <property type="match status" value="1"/>
</dbReference>
<feature type="transmembrane region" description="Helical" evidence="1">
    <location>
        <begin position="94"/>
        <end position="113"/>
    </location>
</feature>
<gene>
    <name evidence="3" type="ORF">SDC9_202421</name>
</gene>
<keyword evidence="1" id="KW-0472">Membrane</keyword>
<dbReference type="EMBL" id="VSSQ01123282">
    <property type="protein sequence ID" value="MPN54744.1"/>
    <property type="molecule type" value="Genomic_DNA"/>
</dbReference>
<keyword evidence="1" id="KW-1133">Transmembrane helix</keyword>
<organism evidence="3">
    <name type="scientific">bioreactor metagenome</name>
    <dbReference type="NCBI Taxonomy" id="1076179"/>
    <lineage>
        <taxon>unclassified sequences</taxon>
        <taxon>metagenomes</taxon>
        <taxon>ecological metagenomes</taxon>
    </lineage>
</organism>
<protein>
    <recommendedName>
        <fullName evidence="2">Phosphatidic acid phosphatase type 2/haloperoxidase domain-containing protein</fullName>
    </recommendedName>
</protein>
<comment type="caution">
    <text evidence="3">The sequence shown here is derived from an EMBL/GenBank/DDBJ whole genome shotgun (WGS) entry which is preliminary data.</text>
</comment>